<gene>
    <name evidence="8" type="ORF">D1Z90_16765</name>
</gene>
<dbReference type="OrthoDB" id="63946at2"/>
<keyword evidence="5 6" id="KW-0732">Signal</keyword>
<evidence type="ECO:0000256" key="4">
    <source>
        <dbReference type="ARBA" id="ARBA00022496"/>
    </source>
</evidence>
<dbReference type="Proteomes" id="UP000283255">
    <property type="component" value="Unassembled WGS sequence"/>
</dbReference>
<comment type="subcellular location">
    <subcellularLocation>
        <location evidence="1">Cell envelope</location>
    </subcellularLocation>
</comment>
<keyword evidence="3" id="KW-0813">Transport</keyword>
<evidence type="ECO:0000256" key="1">
    <source>
        <dbReference type="ARBA" id="ARBA00004196"/>
    </source>
</evidence>
<sequence>MFLCVMLFSASHGAVASGNDNSVTVTHIAGKTEIQTMPKRVVVLGNAGLDILDRFGIKPVGALHSLLPAYLTKYKAETTHTGSFHEPDYETIYQLKPDLIIAENRMIHLYEDISEIAPTVVLYVDNGQYWQDTEHNWRMLAKIFNKQTEVEAKIATITGQFEAIAKQAKGQNLRAIMVMSSGSKVSIYNKGSRFSVLFDEFGFSEAKTNYVNPIRGIHGNLISFEYIANAKPDVIFLLDREQAVGIGQGKAQAKFDNPMINGTPAAKNGKIIMLDPNAWYLTGGGMTATEHMIADVQQVFVP</sequence>
<dbReference type="GO" id="GO:1901678">
    <property type="term" value="P:iron coordination entity transport"/>
    <property type="evidence" value="ECO:0007669"/>
    <property type="project" value="UniProtKB-ARBA"/>
</dbReference>
<evidence type="ECO:0000256" key="5">
    <source>
        <dbReference type="ARBA" id="ARBA00022729"/>
    </source>
</evidence>
<comment type="caution">
    <text evidence="8">The sequence shown here is derived from an EMBL/GenBank/DDBJ whole genome shotgun (WGS) entry which is preliminary data.</text>
</comment>
<dbReference type="PROSITE" id="PS50983">
    <property type="entry name" value="FE_B12_PBP"/>
    <property type="match status" value="1"/>
</dbReference>
<keyword evidence="4" id="KW-0406">Ion transport</keyword>
<dbReference type="GO" id="GO:0030288">
    <property type="term" value="C:outer membrane-bounded periplasmic space"/>
    <property type="evidence" value="ECO:0007669"/>
    <property type="project" value="TreeGrafter"/>
</dbReference>
<feature type="chain" id="PRO_5019570913" evidence="6">
    <location>
        <begin position="17"/>
        <end position="302"/>
    </location>
</feature>
<keyword evidence="4" id="KW-0410">Iron transport</keyword>
<evidence type="ECO:0000259" key="7">
    <source>
        <dbReference type="PROSITE" id="PS50983"/>
    </source>
</evidence>
<proteinExistence type="inferred from homology"/>
<dbReference type="AlphaFoldDB" id="A0A418YB56"/>
<dbReference type="InterPro" id="IPR033870">
    <property type="entry name" value="FatB"/>
</dbReference>
<keyword evidence="9" id="KW-1185">Reference proteome</keyword>
<accession>A0A418YB56</accession>
<feature type="signal peptide" evidence="6">
    <location>
        <begin position="1"/>
        <end position="16"/>
    </location>
</feature>
<dbReference type="SUPFAM" id="SSF53807">
    <property type="entry name" value="Helical backbone' metal receptor"/>
    <property type="match status" value="1"/>
</dbReference>
<name>A0A418YB56_9GAMM</name>
<reference evidence="8 9" key="2">
    <citation type="submission" date="2019-01" db="EMBL/GenBank/DDBJ databases">
        <title>Motilimonas pumilus sp. nov., isolated from the gut of sea cucumber (Apostichopus japonicus).</title>
        <authorList>
            <person name="Wang F.-Q."/>
            <person name="Ren L.-H."/>
            <person name="Lin Y.-W."/>
            <person name="Sun G.-H."/>
            <person name="Du Z.-J."/>
            <person name="Zhao J.-X."/>
            <person name="Liu X.-J."/>
            <person name="Liu L.-J."/>
        </authorList>
    </citation>
    <scope>NUCLEOTIDE SEQUENCE [LARGE SCALE GENOMIC DNA]</scope>
    <source>
        <strain evidence="8 9">PLHSC7-2</strain>
    </source>
</reference>
<evidence type="ECO:0000313" key="9">
    <source>
        <dbReference type="Proteomes" id="UP000283255"/>
    </source>
</evidence>
<reference evidence="8 9" key="1">
    <citation type="submission" date="2018-09" db="EMBL/GenBank/DDBJ databases">
        <authorList>
            <person name="Wang F."/>
        </authorList>
    </citation>
    <scope>NUCLEOTIDE SEQUENCE [LARGE SCALE GENOMIC DNA]</scope>
    <source>
        <strain evidence="8 9">PLHSC7-2</strain>
    </source>
</reference>
<evidence type="ECO:0000313" key="8">
    <source>
        <dbReference type="EMBL" id="RJG40221.1"/>
    </source>
</evidence>
<dbReference type="CDD" id="cd01140">
    <property type="entry name" value="FatB"/>
    <property type="match status" value="1"/>
</dbReference>
<dbReference type="Gene3D" id="3.40.50.1980">
    <property type="entry name" value="Nitrogenase molybdenum iron protein domain"/>
    <property type="match status" value="2"/>
</dbReference>
<dbReference type="Pfam" id="PF01497">
    <property type="entry name" value="Peripla_BP_2"/>
    <property type="match status" value="1"/>
</dbReference>
<organism evidence="8 9">
    <name type="scientific">Motilimonas pumila</name>
    <dbReference type="NCBI Taxonomy" id="2303987"/>
    <lineage>
        <taxon>Bacteria</taxon>
        <taxon>Pseudomonadati</taxon>
        <taxon>Pseudomonadota</taxon>
        <taxon>Gammaproteobacteria</taxon>
        <taxon>Alteromonadales</taxon>
        <taxon>Alteromonadales genera incertae sedis</taxon>
        <taxon>Motilimonas</taxon>
    </lineage>
</organism>
<comment type="similarity">
    <text evidence="2">Belongs to the bacterial solute-binding protein 8 family.</text>
</comment>
<dbReference type="InterPro" id="IPR051313">
    <property type="entry name" value="Bact_iron-sidero_bind"/>
</dbReference>
<dbReference type="PANTHER" id="PTHR30532:SF28">
    <property type="entry name" value="PETROBACTIN-BINDING PROTEIN YCLQ"/>
    <property type="match status" value="1"/>
</dbReference>
<evidence type="ECO:0000256" key="2">
    <source>
        <dbReference type="ARBA" id="ARBA00008814"/>
    </source>
</evidence>
<dbReference type="EMBL" id="QZCH01000027">
    <property type="protein sequence ID" value="RJG40221.1"/>
    <property type="molecule type" value="Genomic_DNA"/>
</dbReference>
<dbReference type="PANTHER" id="PTHR30532">
    <property type="entry name" value="IRON III DICITRATE-BINDING PERIPLASMIC PROTEIN"/>
    <property type="match status" value="1"/>
</dbReference>
<evidence type="ECO:0000256" key="6">
    <source>
        <dbReference type="SAM" id="SignalP"/>
    </source>
</evidence>
<dbReference type="InterPro" id="IPR002491">
    <property type="entry name" value="ABC_transptr_periplasmic_BD"/>
</dbReference>
<evidence type="ECO:0000256" key="3">
    <source>
        <dbReference type="ARBA" id="ARBA00022448"/>
    </source>
</evidence>
<keyword evidence="4" id="KW-0408">Iron</keyword>
<protein>
    <submittedName>
        <fullName evidence="8">Ferric anguibactin-binding protein</fullName>
    </submittedName>
</protein>
<feature type="domain" description="Fe/B12 periplasmic-binding" evidence="7">
    <location>
        <begin position="40"/>
        <end position="302"/>
    </location>
</feature>